<feature type="region of interest" description="Disordered" evidence="5">
    <location>
        <begin position="1"/>
        <end position="22"/>
    </location>
</feature>
<keyword evidence="4 6" id="KW-0472">Membrane</keyword>
<evidence type="ECO:0000256" key="2">
    <source>
        <dbReference type="ARBA" id="ARBA00022692"/>
    </source>
</evidence>
<feature type="transmembrane region" description="Helical" evidence="6">
    <location>
        <begin position="226"/>
        <end position="247"/>
    </location>
</feature>
<evidence type="ECO:0000313" key="8">
    <source>
        <dbReference type="Proteomes" id="UP000621500"/>
    </source>
</evidence>
<keyword evidence="7" id="KW-0328">Glycosyltransferase</keyword>
<evidence type="ECO:0000256" key="3">
    <source>
        <dbReference type="ARBA" id="ARBA00022989"/>
    </source>
</evidence>
<sequence length="312" mass="32155">MTATAPTPVDPEGAAGSPPAPKAVRAAGGGLVAACRPRQWIKNLLVLTAPAADGVLLQPVPLAQAGATFVIFCLASSAGYLLNDARDVAADRLHPDKSARPIASGRVPLRIAYLTAAVLAATALAAAFALGPMPLFGLVVLYLTLTTAYTLALRDLVVVDLAVVAGCHVVRAAAGGAATGVALSNWYLIVVSLGSLLLVTGRREAELRLTGLVGTRPTLAEYSVDYLANVRSVASSAMIVTYCLWALAPGTFPGLTPRAASIVPFLLVVLRLNLLIGRGAGEQPEHLLFQDRQLQLMLGALAVVLAASIYGP</sequence>
<comment type="caution">
    <text evidence="7">The sequence shown here is derived from an EMBL/GenBank/DDBJ whole genome shotgun (WGS) entry which is preliminary data.</text>
</comment>
<dbReference type="InterPro" id="IPR044878">
    <property type="entry name" value="UbiA_sf"/>
</dbReference>
<feature type="transmembrane region" description="Helical" evidence="6">
    <location>
        <begin position="180"/>
        <end position="199"/>
    </location>
</feature>
<keyword evidence="7" id="KW-0808">Transferase</keyword>
<evidence type="ECO:0000256" key="5">
    <source>
        <dbReference type="SAM" id="MobiDB-lite"/>
    </source>
</evidence>
<feature type="transmembrane region" description="Helical" evidence="6">
    <location>
        <begin position="293"/>
        <end position="311"/>
    </location>
</feature>
<dbReference type="GO" id="GO:0016757">
    <property type="term" value="F:glycosyltransferase activity"/>
    <property type="evidence" value="ECO:0007669"/>
    <property type="project" value="UniProtKB-KW"/>
</dbReference>
<keyword evidence="2 6" id="KW-0812">Transmembrane</keyword>
<gene>
    <name evidence="7" type="ORF">Pma05_37110</name>
</gene>
<dbReference type="RefSeq" id="WP_203858619.1">
    <property type="nucleotide sequence ID" value="NZ_BAAAZQ010000001.1"/>
</dbReference>
<name>A0ABQ4ER48_9ACTN</name>
<dbReference type="Pfam" id="PF01040">
    <property type="entry name" value="UbiA"/>
    <property type="match status" value="1"/>
</dbReference>
<proteinExistence type="predicted"/>
<organism evidence="7 8">
    <name type="scientific">Plantactinospora mayteni</name>
    <dbReference type="NCBI Taxonomy" id="566021"/>
    <lineage>
        <taxon>Bacteria</taxon>
        <taxon>Bacillati</taxon>
        <taxon>Actinomycetota</taxon>
        <taxon>Actinomycetes</taxon>
        <taxon>Micromonosporales</taxon>
        <taxon>Micromonosporaceae</taxon>
        <taxon>Plantactinospora</taxon>
    </lineage>
</organism>
<dbReference type="EMBL" id="BONX01000023">
    <property type="protein sequence ID" value="GIG97138.1"/>
    <property type="molecule type" value="Genomic_DNA"/>
</dbReference>
<keyword evidence="3 6" id="KW-1133">Transmembrane helix</keyword>
<evidence type="ECO:0000256" key="6">
    <source>
        <dbReference type="SAM" id="Phobius"/>
    </source>
</evidence>
<reference evidence="7 8" key="1">
    <citation type="submission" date="2021-01" db="EMBL/GenBank/DDBJ databases">
        <title>Whole genome shotgun sequence of Plantactinospora mayteni NBRC 109088.</title>
        <authorList>
            <person name="Komaki H."/>
            <person name="Tamura T."/>
        </authorList>
    </citation>
    <scope>NUCLEOTIDE SEQUENCE [LARGE SCALE GENOMIC DNA]</scope>
    <source>
        <strain evidence="7 8">NBRC 109088</strain>
    </source>
</reference>
<comment type="subcellular location">
    <subcellularLocation>
        <location evidence="1">Membrane</location>
        <topology evidence="1">Multi-pass membrane protein</topology>
    </subcellularLocation>
</comment>
<keyword evidence="8" id="KW-1185">Reference proteome</keyword>
<dbReference type="NCBIfam" id="NF008978">
    <property type="entry name" value="PRK12324.1-4"/>
    <property type="match status" value="1"/>
</dbReference>
<evidence type="ECO:0000313" key="7">
    <source>
        <dbReference type="EMBL" id="GIG97138.1"/>
    </source>
</evidence>
<accession>A0ABQ4ER48</accession>
<dbReference type="InterPro" id="IPR000537">
    <property type="entry name" value="UbiA_prenyltransferase"/>
</dbReference>
<feature type="transmembrane region" description="Helical" evidence="6">
    <location>
        <begin position="62"/>
        <end position="82"/>
    </location>
</feature>
<feature type="transmembrane region" description="Helical" evidence="6">
    <location>
        <begin position="259"/>
        <end position="281"/>
    </location>
</feature>
<evidence type="ECO:0000256" key="4">
    <source>
        <dbReference type="ARBA" id="ARBA00023136"/>
    </source>
</evidence>
<protein>
    <submittedName>
        <fullName evidence="7">Decaprenyl-phosphate phosphoribosyltransferase</fullName>
    </submittedName>
</protein>
<dbReference type="Gene3D" id="1.10.357.140">
    <property type="entry name" value="UbiA prenyltransferase"/>
    <property type="match status" value="1"/>
</dbReference>
<dbReference type="Proteomes" id="UP000621500">
    <property type="component" value="Unassembled WGS sequence"/>
</dbReference>
<feature type="transmembrane region" description="Helical" evidence="6">
    <location>
        <begin position="107"/>
        <end position="129"/>
    </location>
</feature>
<evidence type="ECO:0000256" key="1">
    <source>
        <dbReference type="ARBA" id="ARBA00004141"/>
    </source>
</evidence>